<dbReference type="InterPro" id="IPR012093">
    <property type="entry name" value="Pirin"/>
</dbReference>
<dbReference type="AlphaFoldDB" id="A0A4R0N246"/>
<dbReference type="InterPro" id="IPR041602">
    <property type="entry name" value="Quercetinase_C"/>
</dbReference>
<accession>A0A4R0N246</accession>
<dbReference type="SUPFAM" id="SSF51182">
    <property type="entry name" value="RmlC-like cupins"/>
    <property type="match status" value="1"/>
</dbReference>
<reference evidence="2 3" key="1">
    <citation type="submission" date="2019-02" db="EMBL/GenBank/DDBJ databases">
        <title>Pedobacter sp. RP-1-13 sp. nov., isolated from Arctic soil.</title>
        <authorList>
            <person name="Dahal R.H."/>
        </authorList>
    </citation>
    <scope>NUCLEOTIDE SEQUENCE [LARGE SCALE GENOMIC DNA]</scope>
    <source>
        <strain evidence="2 3">RP-1-13</strain>
    </source>
</reference>
<evidence type="ECO:0000313" key="2">
    <source>
        <dbReference type="EMBL" id="TCC93353.1"/>
    </source>
</evidence>
<keyword evidence="3" id="KW-1185">Reference proteome</keyword>
<comment type="caution">
    <text evidence="2">The sequence shown here is derived from an EMBL/GenBank/DDBJ whole genome shotgun (WGS) entry which is preliminary data.</text>
</comment>
<sequence>MKSVSKGKIFLADQRGLKETNKIKRYSTFNFEGFKTPDKTSVGKLYMLNDEMLAGYQKTCFEVDRDSYIIILPITGAVNYLDDSENETDVDVEEAVIVYVEQGANITLSNPFESNIVNYLCIGIDAQEPMENNPQFSSFDLSIKNKLHKINVIEVPFILNIGRFDGRKEVNYNLNKSAKLFAFVITGAFEVDGRLLHEKDGLALWNTEEIELEALSNNAVILVIELN</sequence>
<organism evidence="2 3">
    <name type="scientific">Pedobacter frigiditerrae</name>
    <dbReference type="NCBI Taxonomy" id="2530452"/>
    <lineage>
        <taxon>Bacteria</taxon>
        <taxon>Pseudomonadati</taxon>
        <taxon>Bacteroidota</taxon>
        <taxon>Sphingobacteriia</taxon>
        <taxon>Sphingobacteriales</taxon>
        <taxon>Sphingobacteriaceae</taxon>
        <taxon>Pedobacter</taxon>
    </lineage>
</organism>
<protein>
    <recommendedName>
        <fullName evidence="1">Quercetin 2,3-dioxygenase C-terminal cupin domain-containing protein</fullName>
    </recommendedName>
</protein>
<gene>
    <name evidence="2" type="ORF">EZ428_00860</name>
</gene>
<dbReference type="EMBL" id="SJSK01000001">
    <property type="protein sequence ID" value="TCC93353.1"/>
    <property type="molecule type" value="Genomic_DNA"/>
</dbReference>
<dbReference type="PANTHER" id="PTHR43212">
    <property type="entry name" value="QUERCETIN 2,3-DIOXYGENASE"/>
    <property type="match status" value="1"/>
</dbReference>
<feature type="domain" description="Quercetin 2,3-dioxygenase C-terminal cupin" evidence="1">
    <location>
        <begin position="159"/>
        <end position="226"/>
    </location>
</feature>
<name>A0A4R0N246_9SPHI</name>
<dbReference type="Proteomes" id="UP000292884">
    <property type="component" value="Unassembled WGS sequence"/>
</dbReference>
<dbReference type="Gene3D" id="2.60.120.10">
    <property type="entry name" value="Jelly Rolls"/>
    <property type="match status" value="2"/>
</dbReference>
<dbReference type="Pfam" id="PF17954">
    <property type="entry name" value="Pirin_C_2"/>
    <property type="match status" value="1"/>
</dbReference>
<dbReference type="PANTHER" id="PTHR43212:SF3">
    <property type="entry name" value="QUERCETIN 2,3-DIOXYGENASE"/>
    <property type="match status" value="1"/>
</dbReference>
<dbReference type="InterPro" id="IPR011051">
    <property type="entry name" value="RmlC_Cupin_sf"/>
</dbReference>
<evidence type="ECO:0000259" key="1">
    <source>
        <dbReference type="Pfam" id="PF17954"/>
    </source>
</evidence>
<proteinExistence type="predicted"/>
<dbReference type="InterPro" id="IPR014710">
    <property type="entry name" value="RmlC-like_jellyroll"/>
</dbReference>
<evidence type="ECO:0000313" key="3">
    <source>
        <dbReference type="Proteomes" id="UP000292884"/>
    </source>
</evidence>